<proteinExistence type="predicted"/>
<dbReference type="AlphaFoldDB" id="A0A1E8QB92"/>
<gene>
    <name evidence="2" type="ORF">BEL07_01620</name>
</gene>
<keyword evidence="3" id="KW-1185">Reference proteome</keyword>
<dbReference type="OrthoDB" id="3763870at2"/>
<dbReference type="CDD" id="cd02440">
    <property type="entry name" value="AdoMet_MTases"/>
    <property type="match status" value="1"/>
</dbReference>
<dbReference type="PANTHER" id="PTHR43591">
    <property type="entry name" value="METHYLTRANSFERASE"/>
    <property type="match status" value="1"/>
</dbReference>
<protein>
    <recommendedName>
        <fullName evidence="1">Methyltransferase type 11 domain-containing protein</fullName>
    </recommendedName>
</protein>
<accession>A0A1E8QB92</accession>
<feature type="domain" description="Methyltransferase type 11" evidence="1">
    <location>
        <begin position="91"/>
        <end position="187"/>
    </location>
</feature>
<comment type="caution">
    <text evidence="2">The sequence shown here is derived from an EMBL/GenBank/DDBJ whole genome shotgun (WGS) entry which is preliminary data.</text>
</comment>
<evidence type="ECO:0000313" key="2">
    <source>
        <dbReference type="EMBL" id="OFJ55625.1"/>
    </source>
</evidence>
<evidence type="ECO:0000313" key="3">
    <source>
        <dbReference type="Proteomes" id="UP000178953"/>
    </source>
</evidence>
<sequence length="251" mass="26682">MAGGERSAVLNRVRELLSAPASEVDGYLDVLGVDRVPQTTAQRLMGSTLLPRIYERLWRPVLFFGFTMRNTADEERLKQRLLDVSAGDAVLDVACGPGNTTRSFVDRVGPAGLAVGVDSSATMLARAVADSPAEAPVGYVRADGADLPFGDGTFDAVSCYGALYLMDDPFGALREMLRVLKPGGRIAVLTTCARGPAPVRRAEVAVSHVAPLRVFDTDEVTRVLRDAGLVDVTRHVSAASQTVGGRRPSDA</sequence>
<dbReference type="InterPro" id="IPR013216">
    <property type="entry name" value="Methyltransf_11"/>
</dbReference>
<organism evidence="2 3">
    <name type="scientific">Mycolicibacterium grossiae</name>
    <dbReference type="NCBI Taxonomy" id="1552759"/>
    <lineage>
        <taxon>Bacteria</taxon>
        <taxon>Bacillati</taxon>
        <taxon>Actinomycetota</taxon>
        <taxon>Actinomycetes</taxon>
        <taxon>Mycobacteriales</taxon>
        <taxon>Mycobacteriaceae</taxon>
        <taxon>Mycolicibacterium</taxon>
    </lineage>
</organism>
<dbReference type="SUPFAM" id="SSF53335">
    <property type="entry name" value="S-adenosyl-L-methionine-dependent methyltransferases"/>
    <property type="match status" value="1"/>
</dbReference>
<dbReference type="Pfam" id="PF08241">
    <property type="entry name" value="Methyltransf_11"/>
    <property type="match status" value="1"/>
</dbReference>
<name>A0A1E8QB92_9MYCO</name>
<reference evidence="2 3" key="1">
    <citation type="submission" date="2016-09" db="EMBL/GenBank/DDBJ databases">
        <title>genome sequence of Mycobacterium sp. 739 SCH.</title>
        <authorList>
            <person name="Greninger A.L."/>
            <person name="Qin X."/>
            <person name="Jerome K."/>
            <person name="Vora S."/>
            <person name="Quinn K."/>
        </authorList>
    </citation>
    <scope>NUCLEOTIDE SEQUENCE [LARGE SCALE GENOMIC DNA]</scope>
    <source>
        <strain evidence="2 3">SCH</strain>
    </source>
</reference>
<dbReference type="InterPro" id="IPR029063">
    <property type="entry name" value="SAM-dependent_MTases_sf"/>
</dbReference>
<dbReference type="Proteomes" id="UP000178953">
    <property type="component" value="Unassembled WGS sequence"/>
</dbReference>
<dbReference type="RefSeq" id="WP_070351362.1">
    <property type="nucleotide sequence ID" value="NZ_CP043474.1"/>
</dbReference>
<dbReference type="Gene3D" id="3.40.50.150">
    <property type="entry name" value="Vaccinia Virus protein VP39"/>
    <property type="match status" value="1"/>
</dbReference>
<evidence type="ECO:0000259" key="1">
    <source>
        <dbReference type="Pfam" id="PF08241"/>
    </source>
</evidence>
<dbReference type="EMBL" id="MCHX01000002">
    <property type="protein sequence ID" value="OFJ55625.1"/>
    <property type="molecule type" value="Genomic_DNA"/>
</dbReference>
<dbReference type="GO" id="GO:0008757">
    <property type="term" value="F:S-adenosylmethionine-dependent methyltransferase activity"/>
    <property type="evidence" value="ECO:0007669"/>
    <property type="project" value="InterPro"/>
</dbReference>